<dbReference type="GO" id="GO:0098535">
    <property type="term" value="P:de novo centriole assembly involved in multi-ciliated epithelial cell differentiation"/>
    <property type="evidence" value="ECO:0007669"/>
    <property type="project" value="TreeGrafter"/>
</dbReference>
<accession>A0A6I9ZED4</accession>
<evidence type="ECO:0000256" key="8">
    <source>
        <dbReference type="SAM" id="Coils"/>
    </source>
</evidence>
<feature type="coiled-coil region" evidence="8">
    <location>
        <begin position="865"/>
        <end position="892"/>
    </location>
</feature>
<dbReference type="PANTHER" id="PTHR18875:SF5">
    <property type="entry name" value="DEUTEROSOME ASSEMBLY PROTEIN 1"/>
    <property type="match status" value="1"/>
</dbReference>
<feature type="coiled-coil region" evidence="8">
    <location>
        <begin position="468"/>
        <end position="516"/>
    </location>
</feature>
<gene>
    <name evidence="13" type="primary">DEUP1</name>
</gene>
<dbReference type="GO" id="GO:0007099">
    <property type="term" value="P:centriole replication"/>
    <property type="evidence" value="ECO:0007669"/>
    <property type="project" value="TreeGrafter"/>
</dbReference>
<dbReference type="GO" id="GO:0030030">
    <property type="term" value="P:cell projection organization"/>
    <property type="evidence" value="ECO:0007669"/>
    <property type="project" value="UniProtKB-KW"/>
</dbReference>
<organism evidence="12 13">
    <name type="scientific">Geospiza fortis</name>
    <name type="common">Medium ground-finch</name>
    <dbReference type="NCBI Taxonomy" id="48883"/>
    <lineage>
        <taxon>Eukaryota</taxon>
        <taxon>Metazoa</taxon>
        <taxon>Chordata</taxon>
        <taxon>Craniata</taxon>
        <taxon>Vertebrata</taxon>
        <taxon>Euteleostomi</taxon>
        <taxon>Archelosauria</taxon>
        <taxon>Archosauria</taxon>
        <taxon>Dinosauria</taxon>
        <taxon>Saurischia</taxon>
        <taxon>Theropoda</taxon>
        <taxon>Coelurosauria</taxon>
        <taxon>Aves</taxon>
        <taxon>Neognathae</taxon>
        <taxon>Neoaves</taxon>
        <taxon>Telluraves</taxon>
        <taxon>Australaves</taxon>
        <taxon>Passeriformes</taxon>
        <taxon>Thraupidae</taxon>
        <taxon>Geospiza</taxon>
    </lineage>
</organism>
<reference evidence="13" key="1">
    <citation type="submission" date="2025-08" db="UniProtKB">
        <authorList>
            <consortium name="RefSeq"/>
        </authorList>
    </citation>
    <scope>IDENTIFICATION</scope>
</reference>
<keyword evidence="5" id="KW-0970">Cilium biogenesis/degradation</keyword>
<feature type="compositionally biased region" description="Low complexity" evidence="9">
    <location>
        <begin position="142"/>
        <end position="161"/>
    </location>
</feature>
<dbReference type="GO" id="GO:0098536">
    <property type="term" value="C:deuterosome"/>
    <property type="evidence" value="ECO:0007669"/>
    <property type="project" value="TreeGrafter"/>
</dbReference>
<evidence type="ECO:0000313" key="13">
    <source>
        <dbReference type="RefSeq" id="XP_014167271.2"/>
    </source>
</evidence>
<feature type="coiled-coil region" evidence="8">
    <location>
        <begin position="284"/>
        <end position="350"/>
    </location>
</feature>
<feature type="coiled-coil region" evidence="8">
    <location>
        <begin position="604"/>
        <end position="631"/>
    </location>
</feature>
<feature type="domain" description="CEP63/Deup1 N-terminal" evidence="10">
    <location>
        <begin position="263"/>
        <end position="521"/>
    </location>
</feature>
<evidence type="ECO:0000256" key="1">
    <source>
        <dbReference type="ARBA" id="ARBA00004496"/>
    </source>
</evidence>
<evidence type="ECO:0000256" key="9">
    <source>
        <dbReference type="SAM" id="MobiDB-lite"/>
    </source>
</evidence>
<dbReference type="Proteomes" id="UP000504602">
    <property type="component" value="Unplaced"/>
</dbReference>
<dbReference type="GeneID" id="102034935"/>
<sequence>MRGSAKLVAIQGSLPPGSRKTHPNNLEIKQRWQVASTGIPGIPGQMKSLRSEGRHTFRRGGSDEGTIEQIGSTEVHGANGLSPQVLKGPTDVTARLPLIISERRSTCSSPRVKFSRGESHSSFLRIEGGMRAVTAGRPHRSPAPVGAAARPRPSAVRVPVSSSPRHTVCRCHLTCRSLTAGPVAASPPVPGPFSASAPLAVSPPVRVPCGGSAPLAVSPQVPAPCGAKAAVPCAIAHTSVKTTISGMEEDLEVFQEQAVTKASPCEVELQELVHQIDIMVNRKQIEWERKMRALEAKMDIQDQELASARSKLDQKGQEVGLLQQELENLQKTKNEMAQSYEAQLQALKSQFSKLVHSYEKLQSYQLKQKKLESREECEENLDTSSNPRNLYMKLEGFKAKSQEWEKNGTTYVNNPVYVDMQQKLLPEKCSLFQRQSQNYQLQICNKKQNQEELITYTQPKNENDDSIIEKLKAIVNEIARNKNKLVEENMKLREDLKMYQNQCQNMEADISDMRNDLQSRDGLWRRIQLECQKLYTELLKIKEYKDIQEIQIKHQSSHVQLTEQLENKNPELLLFAESQECQEEELNKIRNHVYREEQSHCSEQERMKTEISDLTEELHQKEITIATIMEKASLLERQLKMELETKHKLLTKQQLLEFHYQVIKSENTHLKEMVENQECESCMCIDLCNKEHGNFTASVHKMKHENLRLQNTLVKPQNDTETSTLSCMDTYRETEHSCQTHSKMQEKEERSFQNKDSWEMECQQTAVLAAGGYHRNCTPVLYGQCNITGSKSDSTLSSHLLHRGHEKKINSKSPLTPVKYVLGIPGPFPEVGRTGSFQNPGYNVEEIKLLSPPEMSFLATTEKFLQEEEKHAREFEERLNSHLEELQRYSENTLRKYARMQQSRHT</sequence>
<dbReference type="GO" id="GO:0005737">
    <property type="term" value="C:cytoplasm"/>
    <property type="evidence" value="ECO:0007669"/>
    <property type="project" value="UniProtKB-SubCell"/>
</dbReference>
<evidence type="ECO:0000259" key="11">
    <source>
        <dbReference type="Pfam" id="PF25771"/>
    </source>
</evidence>
<dbReference type="CTD" id="159989"/>
<dbReference type="GO" id="GO:0005814">
    <property type="term" value="C:centriole"/>
    <property type="evidence" value="ECO:0007669"/>
    <property type="project" value="TreeGrafter"/>
</dbReference>
<name>A0A6I9ZED4_GEOFO</name>
<evidence type="ECO:0000256" key="2">
    <source>
        <dbReference type="ARBA" id="ARBA00007181"/>
    </source>
</evidence>
<dbReference type="InterPro" id="IPR031470">
    <property type="entry name" value="CEP63/Deup1_N"/>
</dbReference>
<dbReference type="InterPro" id="IPR057656">
    <property type="entry name" value="CEP63/Deup1_CC"/>
</dbReference>
<keyword evidence="12" id="KW-1185">Reference proteome</keyword>
<feature type="domain" description="CEP63/Deup1 CEP152 binding coiled coil" evidence="11">
    <location>
        <begin position="863"/>
        <end position="897"/>
    </location>
</feature>
<dbReference type="InParanoid" id="A0A6I9ZED4"/>
<dbReference type="Pfam" id="PF17045">
    <property type="entry name" value="CEP63"/>
    <property type="match status" value="1"/>
</dbReference>
<dbReference type="OrthoDB" id="10007333at2759"/>
<dbReference type="Pfam" id="PF25771">
    <property type="entry name" value="CC_CEP152-bind"/>
    <property type="match status" value="1"/>
</dbReference>
<evidence type="ECO:0000256" key="4">
    <source>
        <dbReference type="ARBA" id="ARBA00022490"/>
    </source>
</evidence>
<dbReference type="AlphaFoldDB" id="A0A6I9ZED4"/>
<feature type="region of interest" description="Disordered" evidence="9">
    <location>
        <begin position="134"/>
        <end position="161"/>
    </location>
</feature>
<keyword evidence="4" id="KW-0963">Cytoplasm</keyword>
<dbReference type="RefSeq" id="XP_014167271.2">
    <property type="nucleotide sequence ID" value="XM_014311796.2"/>
</dbReference>
<proteinExistence type="inferred from homology"/>
<feature type="region of interest" description="Disordered" evidence="9">
    <location>
        <begin position="1"/>
        <end position="23"/>
    </location>
</feature>
<dbReference type="PANTHER" id="PTHR18875">
    <property type="entry name" value="SARCOMA ANTIGEN NY-SAR-24/CYTOSKELETAL PROTEIN SOJO"/>
    <property type="match status" value="1"/>
</dbReference>
<evidence type="ECO:0000313" key="12">
    <source>
        <dbReference type="Proteomes" id="UP000504602"/>
    </source>
</evidence>
<evidence type="ECO:0000259" key="10">
    <source>
        <dbReference type="Pfam" id="PF17045"/>
    </source>
</evidence>
<evidence type="ECO:0000256" key="6">
    <source>
        <dbReference type="ARBA" id="ARBA00023054"/>
    </source>
</evidence>
<comment type="subcellular location">
    <subcellularLocation>
        <location evidence="1">Cytoplasm</location>
    </subcellularLocation>
</comment>
<keyword evidence="6 8" id="KW-0175">Coiled coil</keyword>
<evidence type="ECO:0000256" key="5">
    <source>
        <dbReference type="ARBA" id="ARBA00022794"/>
    </source>
</evidence>
<dbReference type="KEGG" id="gfr:102034935"/>
<evidence type="ECO:0000256" key="3">
    <source>
        <dbReference type="ARBA" id="ARBA00019105"/>
    </source>
</evidence>
<protein>
    <recommendedName>
        <fullName evidence="3">Deuterosome assembly protein 1</fullName>
    </recommendedName>
    <alternativeName>
        <fullName evidence="7">Coiled-coil domain-containing protein 67</fullName>
    </alternativeName>
</protein>
<comment type="similarity">
    <text evidence="2">Belongs to the CEP63 family.</text>
</comment>
<evidence type="ECO:0000256" key="7">
    <source>
        <dbReference type="ARBA" id="ARBA00030704"/>
    </source>
</evidence>